<keyword evidence="1 9" id="KW-0963">Cytoplasm</keyword>
<dbReference type="GO" id="GO:0003677">
    <property type="term" value="F:DNA binding"/>
    <property type="evidence" value="ECO:0007669"/>
    <property type="project" value="UniProtKB-UniRule"/>
</dbReference>
<dbReference type="GO" id="GO:1902208">
    <property type="term" value="P:regulation of bacterial-type flagellum assembly"/>
    <property type="evidence" value="ECO:0007669"/>
    <property type="project" value="UniProtKB-UniRule"/>
</dbReference>
<dbReference type="SUPFAM" id="SSF63592">
    <property type="entry name" value="Flagellar transcriptional activator FlhD"/>
    <property type="match status" value="1"/>
</dbReference>
<comment type="subcellular location">
    <subcellularLocation>
        <location evidence="9">Cytoplasm</location>
    </subcellularLocation>
</comment>
<evidence type="ECO:0000313" key="10">
    <source>
        <dbReference type="EMBL" id="KKB64310.1"/>
    </source>
</evidence>
<comment type="domain">
    <text evidence="9">The C-terminal region contains a putative helix-turn-helix (HTH) motif, suggesting that this region may bind DNA.</text>
</comment>
<dbReference type="EMBL" id="LAQU01000005">
    <property type="protein sequence ID" value="KKB64310.1"/>
    <property type="molecule type" value="Genomic_DNA"/>
</dbReference>
<dbReference type="STRING" id="28092.WM40_06615"/>
<dbReference type="Pfam" id="PF05247">
    <property type="entry name" value="FlhD"/>
    <property type="match status" value="1"/>
</dbReference>
<protein>
    <recommendedName>
        <fullName evidence="9">Flagellar transcriptional regulator FlhD</fullName>
    </recommendedName>
</protein>
<reference evidence="10 11" key="1">
    <citation type="submission" date="2015-03" db="EMBL/GenBank/DDBJ databases">
        <title>Draft Genome Sequence of Burkholderia andropogonis type strain ICMP2807, isolated from Sorghum bicolor.</title>
        <authorList>
            <person name="Lopes-Santos L."/>
            <person name="Castro D.B."/>
            <person name="Ottoboni L.M."/>
            <person name="Park D."/>
            <person name="Weirc B.S."/>
            <person name="Destefano S.A."/>
        </authorList>
    </citation>
    <scope>NUCLEOTIDE SEQUENCE [LARGE SCALE GENOMIC DNA]</scope>
    <source>
        <strain evidence="10 11">ICMP2807</strain>
    </source>
</reference>
<dbReference type="OrthoDB" id="5298036at2"/>
<keyword evidence="2 9" id="KW-1005">Bacterial flagellum biogenesis</keyword>
<comment type="caution">
    <text evidence="10">The sequence shown here is derived from an EMBL/GenBank/DDBJ whole genome shotgun (WGS) entry which is preliminary data.</text>
</comment>
<organism evidence="10 11">
    <name type="scientific">Robbsia andropogonis</name>
    <dbReference type="NCBI Taxonomy" id="28092"/>
    <lineage>
        <taxon>Bacteria</taxon>
        <taxon>Pseudomonadati</taxon>
        <taxon>Pseudomonadota</taxon>
        <taxon>Betaproteobacteria</taxon>
        <taxon>Burkholderiales</taxon>
        <taxon>Burkholderiaceae</taxon>
        <taxon>Robbsia</taxon>
    </lineage>
</organism>
<dbReference type="InterPro" id="IPR036194">
    <property type="entry name" value="FlhD_sf"/>
</dbReference>
<keyword evidence="3 9" id="KW-0805">Transcription regulation</keyword>
<name>A0A0F5K300_9BURK</name>
<keyword evidence="6 9" id="KW-0010">Activator</keyword>
<dbReference type="RefSeq" id="WP_024904026.1">
    <property type="nucleotide sequence ID" value="NZ_CADFGU010000003.1"/>
</dbReference>
<comment type="subunit">
    <text evidence="9">Homodimer; disulfide-linked. Forms a heterohexamer composed of two FlhC and four FlhD subunits. Each FlhC binds a FlhD dimer, forming a heterotrimer, and a hexamer assembles by dimerization of two heterotrimers.</text>
</comment>
<gene>
    <name evidence="9" type="primary">flhD</name>
    <name evidence="10" type="ORF">WM40_06615</name>
</gene>
<keyword evidence="4 9" id="KW-0238">DNA-binding</keyword>
<evidence type="ECO:0000256" key="3">
    <source>
        <dbReference type="ARBA" id="ARBA00023015"/>
    </source>
</evidence>
<proteinExistence type="inferred from homology"/>
<dbReference type="GO" id="GO:0044780">
    <property type="term" value="P:bacterial-type flagellum assembly"/>
    <property type="evidence" value="ECO:0007669"/>
    <property type="project" value="InterPro"/>
</dbReference>
<dbReference type="HAMAP" id="MF_00725">
    <property type="entry name" value="FlhD"/>
    <property type="match status" value="1"/>
</dbReference>
<evidence type="ECO:0000256" key="5">
    <source>
        <dbReference type="ARBA" id="ARBA00023157"/>
    </source>
</evidence>
<dbReference type="AlphaFoldDB" id="A0A0F5K300"/>
<evidence type="ECO:0000256" key="2">
    <source>
        <dbReference type="ARBA" id="ARBA00022795"/>
    </source>
</evidence>
<evidence type="ECO:0000256" key="9">
    <source>
        <dbReference type="HAMAP-Rule" id="MF_00725"/>
    </source>
</evidence>
<evidence type="ECO:0000256" key="6">
    <source>
        <dbReference type="ARBA" id="ARBA00023159"/>
    </source>
</evidence>
<comment type="similarity">
    <text evidence="9">Belongs to the FlhD family.</text>
</comment>
<accession>A0A0F5K300</accession>
<dbReference type="PATRIC" id="fig|28092.6.peg.1570"/>
<evidence type="ECO:0000256" key="8">
    <source>
        <dbReference type="ARBA" id="ARBA00025431"/>
    </source>
</evidence>
<sequence>MSNGNSTLDELREVNLSYLMLCQRLLRDDKAMGMFRLGVSEQIADVLVSLTLSQTVRLASSSQLLCRFRFDDHALLSSLTHTTKSVDSASSHTAILLAGQPAEQLG</sequence>
<keyword evidence="5 9" id="KW-1015">Disulfide bond</keyword>
<dbReference type="GO" id="GO:0005737">
    <property type="term" value="C:cytoplasm"/>
    <property type="evidence" value="ECO:0007669"/>
    <property type="project" value="UniProtKB-SubCell"/>
</dbReference>
<evidence type="ECO:0000256" key="4">
    <source>
        <dbReference type="ARBA" id="ARBA00023125"/>
    </source>
</evidence>
<feature type="disulfide bond" description="Interchain" evidence="9">
    <location>
        <position position="66"/>
    </location>
</feature>
<keyword evidence="7 9" id="KW-0804">Transcription</keyword>
<dbReference type="GO" id="GO:0045893">
    <property type="term" value="P:positive regulation of DNA-templated transcription"/>
    <property type="evidence" value="ECO:0007669"/>
    <property type="project" value="InterPro"/>
</dbReference>
<evidence type="ECO:0000256" key="1">
    <source>
        <dbReference type="ARBA" id="ARBA00022490"/>
    </source>
</evidence>
<dbReference type="InterPro" id="IPR023559">
    <property type="entry name" value="Flagellar_FlhD"/>
</dbReference>
<dbReference type="Proteomes" id="UP000033618">
    <property type="component" value="Unassembled WGS sequence"/>
</dbReference>
<dbReference type="Gene3D" id="1.10.4000.10">
    <property type="entry name" value="Flagellar transcriptional activator FlhD"/>
    <property type="match status" value="1"/>
</dbReference>
<evidence type="ECO:0000313" key="11">
    <source>
        <dbReference type="Proteomes" id="UP000033618"/>
    </source>
</evidence>
<keyword evidence="11" id="KW-1185">Reference proteome</keyword>
<dbReference type="NCBIfam" id="NF002783">
    <property type="entry name" value="PRK02909.1-1"/>
    <property type="match status" value="1"/>
</dbReference>
<evidence type="ECO:0000256" key="7">
    <source>
        <dbReference type="ARBA" id="ARBA00023163"/>
    </source>
</evidence>
<comment type="function">
    <text evidence="8 9">Functions in complex with FlhC as a master transcriptional regulator that regulates transcription of several flagellar and non-flagellar operons by binding to their promoter region. Activates expression of class 2 flagellar genes, including fliA, which is a flagellum-specific sigma factor that turns on the class 3 genes. Also regulates genes whose products function in a variety of physiological pathways.</text>
</comment>